<dbReference type="KEGG" id="egt:105965038"/>
<dbReference type="PhylomeDB" id="A0A022QXB2"/>
<dbReference type="OrthoDB" id="6256716at2759"/>
<evidence type="ECO:0000256" key="3">
    <source>
        <dbReference type="SAM" id="Phobius"/>
    </source>
</evidence>
<dbReference type="EMBL" id="KI631018">
    <property type="protein sequence ID" value="EYU31165.1"/>
    <property type="molecule type" value="Genomic_DNA"/>
</dbReference>
<sequence>MESSMISKGRYKYVHDVKMGPPEAIDIHHIIFESRGAVYLAFFRYALLFAIVALLLFQNTMSFPQLLTPDNPVSIVLWSFTFASLLVRQLLRKQVEKGTVIILPAFGIQLETSYRSGTTVRRFVPMGKILKPVLNECLTPVTCYWSLSLILRGEEELLLVFKELYPPVTMLVPIWKAVCGAINDEKRTPKQ</sequence>
<dbReference type="PANTHER" id="PTHR15231">
    <property type="entry name" value="PHOSPHATIDYLINOSITOL N-ACETYLGLUCOSAMINYLTRANSFERASE SUBUNIT H"/>
    <property type="match status" value="1"/>
</dbReference>
<keyword evidence="3" id="KW-0472">Membrane</keyword>
<dbReference type="PANTHER" id="PTHR15231:SF1">
    <property type="entry name" value="PHOSPHATIDYLINOSITOL N-ACETYLGLUCOSAMINYLTRANSFERASE SUBUNIT H"/>
    <property type="match status" value="1"/>
</dbReference>
<feature type="domain" description="Phosphatidylinositol N-acetylglucosaminyltransferase subunit H conserved" evidence="4">
    <location>
        <begin position="99"/>
        <end position="162"/>
    </location>
</feature>
<dbReference type="InterPro" id="IPR019328">
    <property type="entry name" value="PIGH-H_dom"/>
</dbReference>
<keyword evidence="3" id="KW-0812">Transmembrane</keyword>
<dbReference type="OMA" id="EDVDIHH"/>
<accession>A0A022QXB2</accession>
<evidence type="ECO:0000313" key="5">
    <source>
        <dbReference type="EMBL" id="EYU31165.1"/>
    </source>
</evidence>
<proteinExistence type="inferred from homology"/>
<comment type="similarity">
    <text evidence="2">Belongs to the PIGH family.</text>
</comment>
<dbReference type="InterPro" id="IPR044215">
    <property type="entry name" value="PIG-H"/>
</dbReference>
<evidence type="ECO:0000256" key="2">
    <source>
        <dbReference type="ARBA" id="ARBA00009610"/>
    </source>
</evidence>
<keyword evidence="3" id="KW-1133">Transmembrane helix</keyword>
<comment type="pathway">
    <text evidence="1">Glycolipid biosynthesis; glycosylphosphatidylinositol-anchor biosynthesis.</text>
</comment>
<organism evidence="5 6">
    <name type="scientific">Erythranthe guttata</name>
    <name type="common">Yellow monkey flower</name>
    <name type="synonym">Mimulus guttatus</name>
    <dbReference type="NCBI Taxonomy" id="4155"/>
    <lineage>
        <taxon>Eukaryota</taxon>
        <taxon>Viridiplantae</taxon>
        <taxon>Streptophyta</taxon>
        <taxon>Embryophyta</taxon>
        <taxon>Tracheophyta</taxon>
        <taxon>Spermatophyta</taxon>
        <taxon>Magnoliopsida</taxon>
        <taxon>eudicotyledons</taxon>
        <taxon>Gunneridae</taxon>
        <taxon>Pentapetalae</taxon>
        <taxon>asterids</taxon>
        <taxon>lamiids</taxon>
        <taxon>Lamiales</taxon>
        <taxon>Phrymaceae</taxon>
        <taxon>Erythranthe</taxon>
    </lineage>
</organism>
<feature type="transmembrane region" description="Helical" evidence="3">
    <location>
        <begin position="72"/>
        <end position="91"/>
    </location>
</feature>
<dbReference type="GO" id="GO:0000506">
    <property type="term" value="C:glycosylphosphatidylinositol-N-acetylglucosaminyltransferase (GPI-GnT) complex"/>
    <property type="evidence" value="ECO:0007669"/>
    <property type="project" value="InterPro"/>
</dbReference>
<dbReference type="Pfam" id="PF10181">
    <property type="entry name" value="PIG-H"/>
    <property type="match status" value="1"/>
</dbReference>
<keyword evidence="6" id="KW-1185">Reference proteome</keyword>
<dbReference type="AlphaFoldDB" id="A0A022QXB2"/>
<dbReference type="eggNOG" id="KOG4551">
    <property type="taxonomic scope" value="Eukaryota"/>
</dbReference>
<dbReference type="Proteomes" id="UP000030748">
    <property type="component" value="Unassembled WGS sequence"/>
</dbReference>
<evidence type="ECO:0000256" key="1">
    <source>
        <dbReference type="ARBA" id="ARBA00004687"/>
    </source>
</evidence>
<feature type="transmembrane region" description="Helical" evidence="3">
    <location>
        <begin position="37"/>
        <end position="57"/>
    </location>
</feature>
<evidence type="ECO:0000313" key="6">
    <source>
        <dbReference type="Proteomes" id="UP000030748"/>
    </source>
</evidence>
<name>A0A022QXB2_ERYGU</name>
<dbReference type="STRING" id="4155.A0A022QXB2"/>
<gene>
    <name evidence="5" type="ORF">MIMGU_mgv1a014397mg</name>
</gene>
<evidence type="ECO:0000259" key="4">
    <source>
        <dbReference type="Pfam" id="PF10181"/>
    </source>
</evidence>
<dbReference type="GO" id="GO:0006506">
    <property type="term" value="P:GPI anchor biosynthetic process"/>
    <property type="evidence" value="ECO:0007669"/>
    <property type="project" value="UniProtKB-UniPathway"/>
</dbReference>
<reference evidence="5 6" key="1">
    <citation type="journal article" date="2013" name="Proc. Natl. Acad. Sci. U.S.A.">
        <title>Fine-scale variation in meiotic recombination in Mimulus inferred from population shotgun sequencing.</title>
        <authorList>
            <person name="Hellsten U."/>
            <person name="Wright K.M."/>
            <person name="Jenkins J."/>
            <person name="Shu S."/>
            <person name="Yuan Y."/>
            <person name="Wessler S.R."/>
            <person name="Schmutz J."/>
            <person name="Willis J.H."/>
            <person name="Rokhsar D.S."/>
        </authorList>
    </citation>
    <scope>NUCLEOTIDE SEQUENCE [LARGE SCALE GENOMIC DNA]</scope>
    <source>
        <strain evidence="6">cv. DUN x IM62</strain>
    </source>
</reference>
<dbReference type="UniPathway" id="UPA00196"/>
<protein>
    <recommendedName>
        <fullName evidence="4">Phosphatidylinositol N-acetylglucosaminyltransferase subunit H conserved domain-containing protein</fullName>
    </recommendedName>
</protein>